<sequence length="52" mass="6234">MFIFFQMVIKSCFKSSTLVWCSNMWAMCTKHPAYKSEKILTCRQHCYAFEKV</sequence>
<proteinExistence type="predicted"/>
<protein>
    <submittedName>
        <fullName evidence="1">Uncharacterized protein</fullName>
    </submittedName>
</protein>
<reference evidence="1" key="1">
    <citation type="submission" date="2014-11" db="EMBL/GenBank/DDBJ databases">
        <authorList>
            <person name="Amaro Gonzalez C."/>
        </authorList>
    </citation>
    <scope>NUCLEOTIDE SEQUENCE</scope>
</reference>
<evidence type="ECO:0000313" key="1">
    <source>
        <dbReference type="EMBL" id="JAH04066.1"/>
    </source>
</evidence>
<dbReference type="AlphaFoldDB" id="A0A0E9PHG7"/>
<organism evidence="1">
    <name type="scientific">Anguilla anguilla</name>
    <name type="common">European freshwater eel</name>
    <name type="synonym">Muraena anguilla</name>
    <dbReference type="NCBI Taxonomy" id="7936"/>
    <lineage>
        <taxon>Eukaryota</taxon>
        <taxon>Metazoa</taxon>
        <taxon>Chordata</taxon>
        <taxon>Craniata</taxon>
        <taxon>Vertebrata</taxon>
        <taxon>Euteleostomi</taxon>
        <taxon>Actinopterygii</taxon>
        <taxon>Neopterygii</taxon>
        <taxon>Teleostei</taxon>
        <taxon>Anguilliformes</taxon>
        <taxon>Anguillidae</taxon>
        <taxon>Anguilla</taxon>
    </lineage>
</organism>
<dbReference type="EMBL" id="GBXM01104511">
    <property type="protein sequence ID" value="JAH04066.1"/>
    <property type="molecule type" value="Transcribed_RNA"/>
</dbReference>
<reference evidence="1" key="2">
    <citation type="journal article" date="2015" name="Fish Shellfish Immunol.">
        <title>Early steps in the European eel (Anguilla anguilla)-Vibrio vulnificus interaction in the gills: Role of the RtxA13 toxin.</title>
        <authorList>
            <person name="Callol A."/>
            <person name="Pajuelo D."/>
            <person name="Ebbesson L."/>
            <person name="Teles M."/>
            <person name="MacKenzie S."/>
            <person name="Amaro C."/>
        </authorList>
    </citation>
    <scope>NUCLEOTIDE SEQUENCE</scope>
</reference>
<name>A0A0E9PHG7_ANGAN</name>
<accession>A0A0E9PHG7</accession>